<feature type="compositionally biased region" description="Low complexity" evidence="1">
    <location>
        <begin position="167"/>
        <end position="177"/>
    </location>
</feature>
<keyword evidence="2" id="KW-0812">Transmembrane</keyword>
<keyword evidence="2" id="KW-0472">Membrane</keyword>
<keyword evidence="2" id="KW-1133">Transmembrane helix</keyword>
<feature type="transmembrane region" description="Helical" evidence="2">
    <location>
        <begin position="86"/>
        <end position="106"/>
    </location>
</feature>
<reference evidence="3 4" key="1">
    <citation type="submission" date="2020-08" db="EMBL/GenBank/DDBJ databases">
        <title>A novel species.</title>
        <authorList>
            <person name="Gao J."/>
        </authorList>
    </citation>
    <scope>NUCLEOTIDE SEQUENCE [LARGE SCALE GENOMIC DNA]</scope>
    <source>
        <strain evidence="3 4">CRXT-G-22</strain>
    </source>
</reference>
<dbReference type="Proteomes" id="UP000516052">
    <property type="component" value="Chromosome"/>
</dbReference>
<evidence type="ECO:0000256" key="1">
    <source>
        <dbReference type="SAM" id="MobiDB-lite"/>
    </source>
</evidence>
<organism evidence="3 4">
    <name type="scientific">Streptomyces roseirectus</name>
    <dbReference type="NCBI Taxonomy" id="2768066"/>
    <lineage>
        <taxon>Bacteria</taxon>
        <taxon>Bacillati</taxon>
        <taxon>Actinomycetota</taxon>
        <taxon>Actinomycetes</taxon>
        <taxon>Kitasatosporales</taxon>
        <taxon>Streptomycetaceae</taxon>
        <taxon>Streptomyces</taxon>
    </lineage>
</organism>
<proteinExistence type="predicted"/>
<keyword evidence="4" id="KW-1185">Reference proteome</keyword>
<name>A0A7H0IDN9_9ACTN</name>
<evidence type="ECO:0000313" key="4">
    <source>
        <dbReference type="Proteomes" id="UP000516052"/>
    </source>
</evidence>
<feature type="transmembrane region" description="Helical" evidence="2">
    <location>
        <begin position="235"/>
        <end position="252"/>
    </location>
</feature>
<feature type="region of interest" description="Disordered" evidence="1">
    <location>
        <begin position="157"/>
        <end position="189"/>
    </location>
</feature>
<gene>
    <name evidence="3" type="ORF">IAG44_16665</name>
</gene>
<sequence>MDLLPISGATLASEPTVLASVRTIGAQYGVDYTDDRAVAEMFGERREALRWSQRGRRAWFGGLALAVGAVWPFIGPEVPAFTGSPALAYGPAVPFLAVGIGLLISVRARWKRELEHPALVGYRHVLGVARSRGLPVTHVPAWLEGRSEYGGTKPAVPVPTYRPVAPDTPDTTSTPSTPAGPYGDRPQDVPPMPPAVAEYEEIADQGGWHDEAGCLFVIAALIGAAYGWWQGVALGYLALLLVPLAVRVWLAGSRQGKEKERLRTEALDYVEAIARAQASGAAVPELSPRLRKLLDEEQWLGRR</sequence>
<evidence type="ECO:0000313" key="3">
    <source>
        <dbReference type="EMBL" id="QNP70905.1"/>
    </source>
</evidence>
<dbReference type="EMBL" id="CP060828">
    <property type="protein sequence ID" value="QNP70905.1"/>
    <property type="molecule type" value="Genomic_DNA"/>
</dbReference>
<protein>
    <submittedName>
        <fullName evidence="3">Uncharacterized protein</fullName>
    </submittedName>
</protein>
<dbReference type="AlphaFoldDB" id="A0A7H0IDN9"/>
<evidence type="ECO:0000256" key="2">
    <source>
        <dbReference type="SAM" id="Phobius"/>
    </source>
</evidence>
<accession>A0A7H0IDN9</accession>
<dbReference type="RefSeq" id="WP_187747887.1">
    <property type="nucleotide sequence ID" value="NZ_CP060828.1"/>
</dbReference>
<feature type="transmembrane region" description="Helical" evidence="2">
    <location>
        <begin position="212"/>
        <end position="229"/>
    </location>
</feature>
<dbReference type="KEGG" id="sroi:IAG44_16665"/>
<feature type="transmembrane region" description="Helical" evidence="2">
    <location>
        <begin position="58"/>
        <end position="74"/>
    </location>
</feature>